<dbReference type="GO" id="GO:0019208">
    <property type="term" value="F:phosphatase regulator activity"/>
    <property type="evidence" value="ECO:0007669"/>
    <property type="project" value="TreeGrafter"/>
</dbReference>
<accession>A0A8S2FCA4</accession>
<evidence type="ECO:0000256" key="2">
    <source>
        <dbReference type="ARBA" id="ARBA00022737"/>
    </source>
</evidence>
<reference evidence="6" key="1">
    <citation type="submission" date="2021-02" db="EMBL/GenBank/DDBJ databases">
        <authorList>
            <person name="Nowell W R."/>
        </authorList>
    </citation>
    <scope>NUCLEOTIDE SEQUENCE</scope>
</reference>
<feature type="non-terminal residue" evidence="6">
    <location>
        <position position="1"/>
    </location>
</feature>
<dbReference type="PROSITE" id="PS50297">
    <property type="entry name" value="ANK_REP_REGION"/>
    <property type="match status" value="1"/>
</dbReference>
<dbReference type="Pfam" id="PF12796">
    <property type="entry name" value="Ank_2"/>
    <property type="match status" value="1"/>
</dbReference>
<evidence type="ECO:0000313" key="6">
    <source>
        <dbReference type="EMBL" id="CAF1421626.1"/>
    </source>
</evidence>
<dbReference type="PROSITE" id="PS50088">
    <property type="entry name" value="ANK_REPEAT"/>
    <property type="match status" value="1"/>
</dbReference>
<evidence type="ECO:0000313" key="7">
    <source>
        <dbReference type="EMBL" id="CAF4222216.1"/>
    </source>
</evidence>
<sequence length="506" mass="58252">KAQHLGKVVIMATDEPPLSDFYIACRDGDVESVKQMLEKAEYDLNRLEPNNSTPLHAACYYGHKEIVQLLIARNCDRSQLNSHGLTAYEEAANDEIRQLFKRSSRDGFRRFQDENVNNAFDLVQVPNEEHPNEEHSNEEHPNEEHSSEEHPNEEHSNEEHPNEEHSNEEHPNEEDPNELDMTTTSTTTTTTTAAASPSDLEPKKKRTPPVQGYKTDEEKRLEIGYNTTSIAMCQSKLGRFIVDKFKKESPMSFKTMGRKLQEIVDQQIIAEKNPQSEKASDLLNKFLSEKDNGRRVQHLLRLYTLETNFYGALKINSMPLALPVYMALKKLKERYFEGQSYRGAKMTNDEVSAYEWAVNNPGSLLQNKHFSSTSLHRSVAEEFSDKDSKPNDSRKQVLFIFDFPEKCDQAINLNRISDELPCLSEYEDEGEILILPWTLFEVKSVNQETKDNGYSSYTISLTNIILPHRSLLSTFKWTVKNFNGCLNRFHEHFSNTNLEFIVSQMI</sequence>
<dbReference type="Gene3D" id="3.90.176.10">
    <property type="entry name" value="Toxin ADP-ribosyltransferase, Chain A, domain 1"/>
    <property type="match status" value="1"/>
</dbReference>
<name>A0A8S2FCA4_9BILA</name>
<dbReference type="PANTHER" id="PTHR24179:SF21">
    <property type="entry name" value="MYOSIN BINDING SUBUNIT, ISOFORM O"/>
    <property type="match status" value="1"/>
</dbReference>
<dbReference type="Proteomes" id="UP000682733">
    <property type="component" value="Unassembled WGS sequence"/>
</dbReference>
<evidence type="ECO:0000256" key="3">
    <source>
        <dbReference type="ARBA" id="ARBA00038386"/>
    </source>
</evidence>
<evidence type="ECO:0000256" key="4">
    <source>
        <dbReference type="PROSITE-ProRule" id="PRU00023"/>
    </source>
</evidence>
<keyword evidence="2" id="KW-0677">Repeat</keyword>
<proteinExistence type="inferred from homology"/>
<dbReference type="InterPro" id="IPR002110">
    <property type="entry name" value="Ankyrin_rpt"/>
</dbReference>
<evidence type="ECO:0000256" key="1">
    <source>
        <dbReference type="ARBA" id="ARBA00022473"/>
    </source>
</evidence>
<dbReference type="GO" id="GO:0005737">
    <property type="term" value="C:cytoplasm"/>
    <property type="evidence" value="ECO:0007669"/>
    <property type="project" value="TreeGrafter"/>
</dbReference>
<dbReference type="PROSITE" id="PS51996">
    <property type="entry name" value="TR_MART"/>
    <property type="match status" value="1"/>
</dbReference>
<evidence type="ECO:0000313" key="8">
    <source>
        <dbReference type="Proteomes" id="UP000677228"/>
    </source>
</evidence>
<feature type="non-terminal residue" evidence="6">
    <location>
        <position position="506"/>
    </location>
</feature>
<gene>
    <name evidence="6" type="ORF">OVA965_LOCUS33714</name>
    <name evidence="7" type="ORF">TMI583_LOCUS34611</name>
</gene>
<dbReference type="GO" id="GO:0004857">
    <property type="term" value="F:enzyme inhibitor activity"/>
    <property type="evidence" value="ECO:0007669"/>
    <property type="project" value="TreeGrafter"/>
</dbReference>
<dbReference type="EMBL" id="CAJOBA010049293">
    <property type="protein sequence ID" value="CAF4222216.1"/>
    <property type="molecule type" value="Genomic_DNA"/>
</dbReference>
<dbReference type="SUPFAM" id="SSF56399">
    <property type="entry name" value="ADP-ribosylation"/>
    <property type="match status" value="1"/>
</dbReference>
<keyword evidence="4" id="KW-0040">ANK repeat</keyword>
<dbReference type="AlphaFoldDB" id="A0A8S2FCA4"/>
<feature type="compositionally biased region" description="Basic and acidic residues" evidence="5">
    <location>
        <begin position="128"/>
        <end position="170"/>
    </location>
</feature>
<organism evidence="6 8">
    <name type="scientific">Didymodactylos carnosus</name>
    <dbReference type="NCBI Taxonomy" id="1234261"/>
    <lineage>
        <taxon>Eukaryota</taxon>
        <taxon>Metazoa</taxon>
        <taxon>Spiralia</taxon>
        <taxon>Gnathifera</taxon>
        <taxon>Rotifera</taxon>
        <taxon>Eurotatoria</taxon>
        <taxon>Bdelloidea</taxon>
        <taxon>Philodinida</taxon>
        <taxon>Philodinidae</taxon>
        <taxon>Didymodactylos</taxon>
    </lineage>
</organism>
<evidence type="ECO:0000256" key="5">
    <source>
        <dbReference type="SAM" id="MobiDB-lite"/>
    </source>
</evidence>
<dbReference type="Proteomes" id="UP000677228">
    <property type="component" value="Unassembled WGS sequence"/>
</dbReference>
<dbReference type="InterPro" id="IPR036770">
    <property type="entry name" value="Ankyrin_rpt-contain_sf"/>
</dbReference>
<feature type="compositionally biased region" description="Low complexity" evidence="5">
    <location>
        <begin position="182"/>
        <end position="196"/>
    </location>
</feature>
<feature type="region of interest" description="Disordered" evidence="5">
    <location>
        <begin position="128"/>
        <end position="213"/>
    </location>
</feature>
<dbReference type="InterPro" id="IPR051226">
    <property type="entry name" value="PP1_Regulatory_Subunit"/>
</dbReference>
<dbReference type="Gene3D" id="1.25.40.20">
    <property type="entry name" value="Ankyrin repeat-containing domain"/>
    <property type="match status" value="1"/>
</dbReference>
<comment type="similarity">
    <text evidence="3">Belongs to the NRARP family.</text>
</comment>
<dbReference type="SUPFAM" id="SSF48403">
    <property type="entry name" value="Ankyrin repeat"/>
    <property type="match status" value="1"/>
</dbReference>
<dbReference type="EMBL" id="CAJNOK010027532">
    <property type="protein sequence ID" value="CAF1421626.1"/>
    <property type="molecule type" value="Genomic_DNA"/>
</dbReference>
<protein>
    <recommendedName>
        <fullName evidence="9">Mono(ADP-ribosyl)transferase</fullName>
    </recommendedName>
</protein>
<feature type="repeat" description="ANK" evidence="4">
    <location>
        <begin position="50"/>
        <end position="82"/>
    </location>
</feature>
<comment type="caution">
    <text evidence="6">The sequence shown here is derived from an EMBL/GenBank/DDBJ whole genome shotgun (WGS) entry which is preliminary data.</text>
</comment>
<dbReference type="SMART" id="SM00248">
    <property type="entry name" value="ANK"/>
    <property type="match status" value="2"/>
</dbReference>
<evidence type="ECO:0008006" key="9">
    <source>
        <dbReference type="Google" id="ProtNLM"/>
    </source>
</evidence>
<keyword evidence="1" id="KW-0217">Developmental protein</keyword>
<dbReference type="PANTHER" id="PTHR24179">
    <property type="entry name" value="PROTEIN PHOSPHATASE 1 REGULATORY SUBUNIT 12"/>
    <property type="match status" value="1"/>
</dbReference>